<organism evidence="3 4">
    <name type="scientific">Micromonospora siamensis</name>
    <dbReference type="NCBI Taxonomy" id="299152"/>
    <lineage>
        <taxon>Bacteria</taxon>
        <taxon>Bacillati</taxon>
        <taxon>Actinomycetota</taxon>
        <taxon>Actinomycetes</taxon>
        <taxon>Micromonosporales</taxon>
        <taxon>Micromonosporaceae</taxon>
        <taxon>Micromonospora</taxon>
    </lineage>
</organism>
<evidence type="ECO:0000259" key="2">
    <source>
        <dbReference type="PROSITE" id="PS51464"/>
    </source>
</evidence>
<dbReference type="GO" id="GO:1901135">
    <property type="term" value="P:carbohydrate derivative metabolic process"/>
    <property type="evidence" value="ECO:0007669"/>
    <property type="project" value="InterPro"/>
</dbReference>
<keyword evidence="4" id="KW-1185">Reference proteome</keyword>
<dbReference type="InterPro" id="IPR001347">
    <property type="entry name" value="SIS_dom"/>
</dbReference>
<dbReference type="PANTHER" id="PTHR30390">
    <property type="entry name" value="SEDOHEPTULOSE 7-PHOSPHATE ISOMERASE / DNAA INITIATOR-ASSOCIATING FACTOR FOR REPLICATION INITIATION"/>
    <property type="match status" value="1"/>
</dbReference>
<dbReference type="InterPro" id="IPR035461">
    <property type="entry name" value="GmhA/DiaA"/>
</dbReference>
<keyword evidence="3" id="KW-0413">Isomerase</keyword>
<dbReference type="GO" id="GO:0097367">
    <property type="term" value="F:carbohydrate derivative binding"/>
    <property type="evidence" value="ECO:0007669"/>
    <property type="project" value="InterPro"/>
</dbReference>
<protein>
    <submittedName>
        <fullName evidence="3">D-sedoheptulose 7-phosphate isomerase</fullName>
    </submittedName>
</protein>
<feature type="domain" description="SIS" evidence="2">
    <location>
        <begin position="36"/>
        <end position="191"/>
    </location>
</feature>
<dbReference type="AlphaFoldDB" id="A0A1C5HZH7"/>
<proteinExistence type="predicted"/>
<evidence type="ECO:0000256" key="1">
    <source>
        <dbReference type="SAM" id="MobiDB-lite"/>
    </source>
</evidence>
<evidence type="ECO:0000313" key="3">
    <source>
        <dbReference type="EMBL" id="SCG51041.1"/>
    </source>
</evidence>
<dbReference type="EMBL" id="LT607751">
    <property type="protein sequence ID" value="SCG51041.1"/>
    <property type="molecule type" value="Genomic_DNA"/>
</dbReference>
<dbReference type="InterPro" id="IPR050099">
    <property type="entry name" value="SIS_GmhA/DiaA_subfam"/>
</dbReference>
<evidence type="ECO:0000313" key="4">
    <source>
        <dbReference type="Proteomes" id="UP000198210"/>
    </source>
</evidence>
<dbReference type="InterPro" id="IPR046348">
    <property type="entry name" value="SIS_dom_sf"/>
</dbReference>
<gene>
    <name evidence="3" type="ORF">GA0074704_2581</name>
</gene>
<dbReference type="SUPFAM" id="SSF53697">
    <property type="entry name" value="SIS domain"/>
    <property type="match status" value="1"/>
</dbReference>
<dbReference type="CDD" id="cd05006">
    <property type="entry name" value="SIS_GmhA"/>
    <property type="match status" value="1"/>
</dbReference>
<reference evidence="3 4" key="1">
    <citation type="submission" date="2016-06" db="EMBL/GenBank/DDBJ databases">
        <authorList>
            <person name="Kjaerup R.B."/>
            <person name="Dalgaard T.S."/>
            <person name="Juul-Madsen H.R."/>
        </authorList>
    </citation>
    <scope>NUCLEOTIDE SEQUENCE [LARGE SCALE GENOMIC DNA]</scope>
    <source>
        <strain evidence="3 4">DSM 45097</strain>
    </source>
</reference>
<accession>A0A1C5HZH7</accession>
<name>A0A1C5HZH7_9ACTN</name>
<dbReference type="GO" id="GO:0016853">
    <property type="term" value="F:isomerase activity"/>
    <property type="evidence" value="ECO:0007669"/>
    <property type="project" value="UniProtKB-KW"/>
</dbReference>
<dbReference type="PROSITE" id="PS51464">
    <property type="entry name" value="SIS"/>
    <property type="match status" value="1"/>
</dbReference>
<dbReference type="Pfam" id="PF13580">
    <property type="entry name" value="SIS_2"/>
    <property type="match status" value="1"/>
</dbReference>
<sequence>MTSTLSTLDSHLSGLAAALLPYRQVAERLAGWGTELAWTLARGGRLLVAGNGGSAAEAQHLTAELVGKLRHDREPLSAIALHAETSAMTAIGNDYGYDEVFARQVRAHGRPDDILLLLSTSGTSPNLLTAARAGRDTGLRTWAFTGPAPNPLADLCDDVLAVPSADSQVVQELHLVSSHLLCEYVDQALPLVRSLPGLAAPAPRTVAPAVGKPAGRDGTGWDEHVLAGVVGARAGRPVNGHGRRTGGAGPDGMGPHAHGPDGAGHNGHGPDGAGPQGGANGRVVNGHGRNGHGPTGTGWVES</sequence>
<dbReference type="PANTHER" id="PTHR30390:SF6">
    <property type="entry name" value="DNAA INITIATOR-ASSOCIATING PROTEIN DIAA"/>
    <property type="match status" value="1"/>
</dbReference>
<dbReference type="Proteomes" id="UP000198210">
    <property type="component" value="Chromosome I"/>
</dbReference>
<feature type="compositionally biased region" description="Gly residues" evidence="1">
    <location>
        <begin position="261"/>
        <end position="280"/>
    </location>
</feature>
<dbReference type="Gene3D" id="3.40.50.10490">
    <property type="entry name" value="Glucose-6-phosphate isomerase like protein, domain 1"/>
    <property type="match status" value="1"/>
</dbReference>
<feature type="region of interest" description="Disordered" evidence="1">
    <location>
        <begin position="234"/>
        <end position="302"/>
    </location>
</feature>